<evidence type="ECO:0000256" key="3">
    <source>
        <dbReference type="PIRSR" id="PIRSR036894-1"/>
    </source>
</evidence>
<feature type="active site" evidence="4">
    <location>
        <position position="198"/>
    </location>
</feature>
<dbReference type="EMBL" id="AP014548">
    <property type="protein sequence ID" value="BAO55495.1"/>
    <property type="molecule type" value="Genomic_DNA"/>
</dbReference>
<comment type="cofactor">
    <cofactor evidence="3">
        <name>Zn(2+)</name>
        <dbReference type="ChEBI" id="CHEBI:29105"/>
    </cofactor>
    <text evidence="3">Binds 1 zinc ion per subunit.</text>
</comment>
<sequence length="323" mass="36368">MNWYPLTFQPFYKEKIWGGTQLNSLKQIHPPLSNIGESWEISDVGDDISKVLQGPLENKSLRWILENYGEEVMGTRVSQRFGTQFPILIKYINTAQDLSIQLHPDDKMAMAKHNSFGKTEMWYVMNSNPEAGLTLGFKEATDEFAFAKAIQNNSLPALLNFQEAQRGDSFLIKPGFVHAIGAGITLAEIQQSSDLTYRVHDYNRLDDAGNPRELHVEEAIAAADYSQATDHQIHYDRELSGRQNLAETDYFETDILQFSGTTDVKLVPEESFTILMNVGDSCKIKHEGTSYSFKHAQTYLIPAAIKELDVTCDGSGKLLLVHL</sequence>
<dbReference type="Pfam" id="PF20511">
    <property type="entry name" value="PMI_typeI_cat"/>
    <property type="match status" value="1"/>
</dbReference>
<reference evidence="6 7" key="1">
    <citation type="journal article" date="2014" name="Proc. Natl. Acad. Sci. U.S.A.">
        <title>Functional characterization of flavobacteria rhodopsins reveals a unique class of light-driven chloride pump in bacteria.</title>
        <authorList>
            <person name="Yoshizawa S."/>
            <person name="Kumagai Y."/>
            <person name="Kim H."/>
            <person name="Ogura Y."/>
            <person name="Hayashi T."/>
            <person name="Iwasaki W."/>
            <person name="DeLong E.F."/>
            <person name="Kogure K."/>
        </authorList>
    </citation>
    <scope>NUCLEOTIDE SEQUENCE [LARGE SCALE GENOMIC DNA]</scope>
    <source>
        <strain evidence="6 7">S1-08</strain>
    </source>
</reference>
<dbReference type="InterPro" id="IPR014628">
    <property type="entry name" value="Man6P_isomerase_Firm_short"/>
</dbReference>
<organism evidence="6 7">
    <name type="scientific">Nonlabens marinus S1-08</name>
    <dbReference type="NCBI Taxonomy" id="1454201"/>
    <lineage>
        <taxon>Bacteria</taxon>
        <taxon>Pseudomonadati</taxon>
        <taxon>Bacteroidota</taxon>
        <taxon>Flavobacteriia</taxon>
        <taxon>Flavobacteriales</taxon>
        <taxon>Flavobacteriaceae</taxon>
        <taxon>Nonlabens</taxon>
    </lineage>
</organism>
<evidence type="ECO:0000256" key="4">
    <source>
        <dbReference type="PIRSR" id="PIRSR036894-2"/>
    </source>
</evidence>
<dbReference type="SUPFAM" id="SSF51182">
    <property type="entry name" value="RmlC-like cupins"/>
    <property type="match status" value="1"/>
</dbReference>
<name>W8VR78_9FLAO</name>
<keyword evidence="1 3" id="KW-0479">Metal-binding</keyword>
<dbReference type="AlphaFoldDB" id="W8VR78"/>
<dbReference type="HOGENOM" id="CLU_020529_0_1_10"/>
<evidence type="ECO:0000313" key="6">
    <source>
        <dbReference type="EMBL" id="BAO55495.1"/>
    </source>
</evidence>
<dbReference type="PIRSF" id="PIRSF036894">
    <property type="entry name" value="PMI_Firm_short"/>
    <property type="match status" value="1"/>
</dbReference>
<dbReference type="GO" id="GO:0008270">
    <property type="term" value="F:zinc ion binding"/>
    <property type="evidence" value="ECO:0007669"/>
    <property type="project" value="InterPro"/>
</dbReference>
<protein>
    <submittedName>
        <fullName evidence="6">Mannose-6-phosphate isomerase</fullName>
    </submittedName>
</protein>
<dbReference type="Gene3D" id="2.60.120.10">
    <property type="entry name" value="Jelly Rolls"/>
    <property type="match status" value="2"/>
</dbReference>
<proteinExistence type="predicted"/>
<dbReference type="GO" id="GO:0004476">
    <property type="term" value="F:mannose-6-phosphate isomerase activity"/>
    <property type="evidence" value="ECO:0007669"/>
    <property type="project" value="InterPro"/>
</dbReference>
<feature type="domain" description="Phosphomannose isomerase type I catalytic" evidence="5">
    <location>
        <begin position="8"/>
        <end position="135"/>
    </location>
</feature>
<dbReference type="STRING" id="1454201.NMS_1486"/>
<dbReference type="InterPro" id="IPR051804">
    <property type="entry name" value="Carb_Metab_Reg_Kinase/Isom"/>
</dbReference>
<accession>W8VR78</accession>
<dbReference type="RefSeq" id="WP_041496095.1">
    <property type="nucleotide sequence ID" value="NZ_AP014548.1"/>
</dbReference>
<dbReference type="Proteomes" id="UP000031760">
    <property type="component" value="Chromosome"/>
</dbReference>
<dbReference type="CDD" id="cd07010">
    <property type="entry name" value="cupin_PMI_type_I_N_bac"/>
    <property type="match status" value="1"/>
</dbReference>
<keyword evidence="6" id="KW-0413">Isomerase</keyword>
<gene>
    <name evidence="6" type="ORF">NMS_1486</name>
</gene>
<dbReference type="InterPro" id="IPR046457">
    <property type="entry name" value="PMI_typeI_cat"/>
</dbReference>
<dbReference type="KEGG" id="nmf:NMS_1486"/>
<dbReference type="PANTHER" id="PTHR42742">
    <property type="entry name" value="TRANSCRIPTIONAL REPRESSOR MPRA"/>
    <property type="match status" value="1"/>
</dbReference>
<evidence type="ECO:0000259" key="5">
    <source>
        <dbReference type="Pfam" id="PF20511"/>
    </source>
</evidence>
<feature type="binding site" evidence="3">
    <location>
        <position position="178"/>
    </location>
    <ligand>
        <name>Zn(2+)</name>
        <dbReference type="ChEBI" id="CHEBI:29105"/>
    </ligand>
</feature>
<feature type="binding site" evidence="3">
    <location>
        <position position="103"/>
    </location>
    <ligand>
        <name>Zn(2+)</name>
        <dbReference type="ChEBI" id="CHEBI:29105"/>
    </ligand>
</feature>
<evidence type="ECO:0000313" key="7">
    <source>
        <dbReference type="Proteomes" id="UP000031760"/>
    </source>
</evidence>
<evidence type="ECO:0000256" key="1">
    <source>
        <dbReference type="ARBA" id="ARBA00022723"/>
    </source>
</evidence>
<dbReference type="PANTHER" id="PTHR42742:SF3">
    <property type="entry name" value="FRUCTOKINASE"/>
    <property type="match status" value="1"/>
</dbReference>
<keyword evidence="2 3" id="KW-0862">Zinc</keyword>
<dbReference type="OrthoDB" id="9808275at2"/>
<dbReference type="InterPro" id="IPR011051">
    <property type="entry name" value="RmlC_Cupin_sf"/>
</dbReference>
<keyword evidence="7" id="KW-1185">Reference proteome</keyword>
<evidence type="ECO:0000256" key="2">
    <source>
        <dbReference type="ARBA" id="ARBA00022833"/>
    </source>
</evidence>
<feature type="binding site" evidence="3">
    <location>
        <position position="120"/>
    </location>
    <ligand>
        <name>Zn(2+)</name>
        <dbReference type="ChEBI" id="CHEBI:29105"/>
    </ligand>
</feature>
<dbReference type="GO" id="GO:0005975">
    <property type="term" value="P:carbohydrate metabolic process"/>
    <property type="evidence" value="ECO:0007669"/>
    <property type="project" value="InterPro"/>
</dbReference>
<dbReference type="InterPro" id="IPR014710">
    <property type="entry name" value="RmlC-like_jellyroll"/>
</dbReference>